<evidence type="ECO:0008006" key="5">
    <source>
        <dbReference type="Google" id="ProtNLM"/>
    </source>
</evidence>
<gene>
    <name evidence="3" type="ORF">J2W48_001844</name>
</gene>
<evidence type="ECO:0000313" key="3">
    <source>
        <dbReference type="EMBL" id="MDR7209905.1"/>
    </source>
</evidence>
<dbReference type="Pfam" id="PF24098">
    <property type="entry name" value="DUF7380"/>
    <property type="match status" value="1"/>
</dbReference>
<dbReference type="InterPro" id="IPR025209">
    <property type="entry name" value="DUF4209"/>
</dbReference>
<dbReference type="Pfam" id="PF13910">
    <property type="entry name" value="DUF4209"/>
    <property type="match status" value="1"/>
</dbReference>
<comment type="caution">
    <text evidence="3">The sequence shown here is derived from an EMBL/GenBank/DDBJ whole genome shotgun (WGS) entry which is preliminary data.</text>
</comment>
<evidence type="ECO:0000259" key="2">
    <source>
        <dbReference type="Pfam" id="PF24098"/>
    </source>
</evidence>
<proteinExistence type="predicted"/>
<accession>A0ABU1Y8E8</accession>
<protein>
    <recommendedName>
        <fullName evidence="5">DUF4209 domain-containing protein</fullName>
    </recommendedName>
</protein>
<name>A0ABU1Y8E8_9FLAO</name>
<evidence type="ECO:0000259" key="1">
    <source>
        <dbReference type="Pfam" id="PF13910"/>
    </source>
</evidence>
<dbReference type="Proteomes" id="UP001269081">
    <property type="component" value="Unassembled WGS sequence"/>
</dbReference>
<sequence length="582" mass="67623">MFNDLQEYYDYIEANTNIQKDDTISASLTRMRDKITDDDLKKLCSYELFINDFHIRKNELKARFTQQTENGRQEYPNLQLFEDNLDYLKSRAENITHSKLKAKYNHILWLSKAKHINFAKAAVDNYYDYVTTCTFPNNDVILSMNYIELIENLFLLSQEISYKSKEVLAYLVSILGTGRIHGYQEYAIMNFIAVEGKKIPDTLKAFFDYTHKVISGNLYPNALKDYIKVQLVIAQKSNLPLAPFYNELAEFYVDDSKKHDGTFVVMGYYMKALQQYKKAGNKDKIEEISILMDKAKNNLNLNSVPFEFSDPAIDDFFKNAEKQIDGVIDNFGPDQLFQYLIICPDMFPKADQLNNSITNSLMQVVSVTTFDQNKNISGRTGGGFNIYDIYLKTISMQHLSMFFHKAHLSGKFSFSTITEFILKSTWYGDDAEHIKSNGTITHFQWAQLIFPALENFFSQTEIDFSLNKFNRQAYILCIDSLALKFEGLLREFSRRIGAQAIEIKDNSTQERITIDRLLDNQKFIDLVPPDDIALFKYLFTNQGENLRNNIAHCFFLPMNYSQEWMWLLITATLKLGAYKLNK</sequence>
<keyword evidence="4" id="KW-1185">Reference proteome</keyword>
<dbReference type="InterPro" id="IPR055804">
    <property type="entry name" value="DUF7380"/>
</dbReference>
<evidence type="ECO:0000313" key="4">
    <source>
        <dbReference type="Proteomes" id="UP001269081"/>
    </source>
</evidence>
<feature type="domain" description="DUF7380" evidence="2">
    <location>
        <begin position="50"/>
        <end position="167"/>
    </location>
</feature>
<dbReference type="RefSeq" id="WP_310280485.1">
    <property type="nucleotide sequence ID" value="NZ_JAVDWQ010000005.1"/>
</dbReference>
<reference evidence="3 4" key="1">
    <citation type="submission" date="2023-07" db="EMBL/GenBank/DDBJ databases">
        <title>Sorghum-associated microbial communities from plants grown in Nebraska, USA.</title>
        <authorList>
            <person name="Schachtman D."/>
        </authorList>
    </citation>
    <scope>NUCLEOTIDE SEQUENCE [LARGE SCALE GENOMIC DNA]</scope>
    <source>
        <strain evidence="3 4">4129</strain>
    </source>
</reference>
<dbReference type="EMBL" id="JAVDWQ010000005">
    <property type="protein sequence ID" value="MDR7209905.1"/>
    <property type="molecule type" value="Genomic_DNA"/>
</dbReference>
<organism evidence="3 4">
    <name type="scientific">Flavobacterium piscis</name>
    <dbReference type="NCBI Taxonomy" id="1114874"/>
    <lineage>
        <taxon>Bacteria</taxon>
        <taxon>Pseudomonadati</taxon>
        <taxon>Bacteroidota</taxon>
        <taxon>Flavobacteriia</taxon>
        <taxon>Flavobacteriales</taxon>
        <taxon>Flavobacteriaceae</taxon>
        <taxon>Flavobacterium</taxon>
    </lineage>
</organism>
<feature type="domain" description="DUF4209" evidence="1">
    <location>
        <begin position="503"/>
        <end position="574"/>
    </location>
</feature>